<keyword evidence="1" id="KW-0175">Coiled coil</keyword>
<gene>
    <name evidence="3" type="ORF">FDP41_012847</name>
</gene>
<dbReference type="VEuPathDB" id="AmoebaDB:NF0051990"/>
<evidence type="ECO:0000313" key="4">
    <source>
        <dbReference type="Proteomes" id="UP000444721"/>
    </source>
</evidence>
<dbReference type="OrthoDB" id="10594721at2759"/>
<protein>
    <submittedName>
        <fullName evidence="3">Uncharacterized protein</fullName>
    </submittedName>
</protein>
<comment type="caution">
    <text evidence="3">The sequence shown here is derived from an EMBL/GenBank/DDBJ whole genome shotgun (WGS) entry which is preliminary data.</text>
</comment>
<evidence type="ECO:0000256" key="2">
    <source>
        <dbReference type="SAM" id="MobiDB-lite"/>
    </source>
</evidence>
<dbReference type="VEuPathDB" id="AmoebaDB:FDP41_012847"/>
<dbReference type="Proteomes" id="UP000444721">
    <property type="component" value="Unassembled WGS sequence"/>
</dbReference>
<dbReference type="GeneID" id="68120062"/>
<sequence>MNHSSRSDPLIKLQNMAKNESLRRLHSMQMVKSSMDSALSMSPTSMGASPNQDFSINPAVEQLTDWKNRFNDKLQQVQEEMILFLITNRTSSNEEMTAMIKNTFSDLKISISELLSTLTLILKKFLKKSKKLVQTADGQWEVIVLDLNNQLEHVSRARAVEEEKRKELEKEVKLLRQKVKSMKIEMTKPKDDQQYQQLVENIKANQGTPNVNKTKSSVTTPKQSSRTPRSPNAKTSPATPKSSKRQPVTPKSEVKTETKVETAEQPKPEEPSVVVETKEEPKSSAVIEEQAPSSNEVKEDISQVATEEKREPIQPIETPKAESEEAQETKKKSEEENSDEEDEKESGSRRDRRSARRKKKDEESEEEEEEEKSSRRDRRSRRKKDQEEEDEEQEEKEERSSRRSSRREGRKKKDDEEEEEEEEEKSERKSSRRDRMRRNRRDD</sequence>
<feature type="region of interest" description="Disordered" evidence="2">
    <location>
        <begin position="201"/>
        <end position="443"/>
    </location>
</feature>
<feature type="compositionally biased region" description="Basic residues" evidence="2">
    <location>
        <begin position="350"/>
        <end position="359"/>
    </location>
</feature>
<accession>A0A6A5C6Y5</accession>
<dbReference type="OMA" id="GQWEVIV"/>
<dbReference type="AlphaFoldDB" id="A0A6A5C6Y5"/>
<feature type="compositionally biased region" description="Acidic residues" evidence="2">
    <location>
        <begin position="415"/>
        <end position="424"/>
    </location>
</feature>
<feature type="coiled-coil region" evidence="1">
    <location>
        <begin position="151"/>
        <end position="185"/>
    </location>
</feature>
<dbReference type="VEuPathDB" id="AmoebaDB:NF0051980"/>
<name>A0A6A5C6Y5_NAEFO</name>
<feature type="compositionally biased region" description="Basic and acidic residues" evidence="2">
    <location>
        <begin position="296"/>
        <end position="312"/>
    </location>
</feature>
<feature type="compositionally biased region" description="Basic and acidic residues" evidence="2">
    <location>
        <begin position="319"/>
        <end position="335"/>
    </location>
</feature>
<keyword evidence="4" id="KW-1185">Reference proteome</keyword>
<dbReference type="RefSeq" id="XP_044565772.1">
    <property type="nucleotide sequence ID" value="XM_044703411.1"/>
</dbReference>
<dbReference type="EMBL" id="VFQX01000016">
    <property type="protein sequence ID" value="KAF0981059.1"/>
    <property type="molecule type" value="Genomic_DNA"/>
</dbReference>
<organism evidence="3 4">
    <name type="scientific">Naegleria fowleri</name>
    <name type="common">Brain eating amoeba</name>
    <dbReference type="NCBI Taxonomy" id="5763"/>
    <lineage>
        <taxon>Eukaryota</taxon>
        <taxon>Discoba</taxon>
        <taxon>Heterolobosea</taxon>
        <taxon>Tetramitia</taxon>
        <taxon>Eutetramitia</taxon>
        <taxon>Vahlkampfiidae</taxon>
        <taxon>Naegleria</taxon>
    </lineage>
</organism>
<feature type="compositionally biased region" description="Basic residues" evidence="2">
    <location>
        <begin position="430"/>
        <end position="443"/>
    </location>
</feature>
<proteinExistence type="predicted"/>
<feature type="compositionally biased region" description="Basic and acidic residues" evidence="2">
    <location>
        <begin position="252"/>
        <end position="282"/>
    </location>
</feature>
<reference evidence="3 4" key="1">
    <citation type="journal article" date="2019" name="Sci. Rep.">
        <title>Nanopore sequencing improves the draft genome of the human pathogenic amoeba Naegleria fowleri.</title>
        <authorList>
            <person name="Liechti N."/>
            <person name="Schurch N."/>
            <person name="Bruggmann R."/>
            <person name="Wittwer M."/>
        </authorList>
    </citation>
    <scope>NUCLEOTIDE SEQUENCE [LARGE SCALE GENOMIC DNA]</scope>
    <source>
        <strain evidence="3 4">ATCC 30894</strain>
    </source>
</reference>
<feature type="compositionally biased region" description="Polar residues" evidence="2">
    <location>
        <begin position="201"/>
        <end position="241"/>
    </location>
</feature>
<evidence type="ECO:0000256" key="1">
    <source>
        <dbReference type="SAM" id="Coils"/>
    </source>
</evidence>
<dbReference type="VEuPathDB" id="AmoebaDB:NfTy_079890"/>
<evidence type="ECO:0000313" key="3">
    <source>
        <dbReference type="EMBL" id="KAF0981059.1"/>
    </source>
</evidence>